<evidence type="ECO:0000256" key="1">
    <source>
        <dbReference type="SAM" id="MobiDB-lite"/>
    </source>
</evidence>
<proteinExistence type="predicted"/>
<feature type="region of interest" description="Disordered" evidence="1">
    <location>
        <begin position="39"/>
        <end position="70"/>
    </location>
</feature>
<feature type="compositionally biased region" description="Basic and acidic residues" evidence="1">
    <location>
        <begin position="42"/>
        <end position="51"/>
    </location>
</feature>
<gene>
    <name evidence="2" type="ORF">E2C01_078796</name>
</gene>
<sequence length="70" mass="7808">MEVNDRPYMSRDCRRGGACLLSDATRCWETLTLSSVTASFEGPRRPARDVDFGASLDSFPFGESRDQTNT</sequence>
<accession>A0A5B7IHS8</accession>
<dbReference type="AlphaFoldDB" id="A0A5B7IHS8"/>
<keyword evidence="3" id="KW-1185">Reference proteome</keyword>
<name>A0A5B7IHS8_PORTR</name>
<reference evidence="2 3" key="1">
    <citation type="submission" date="2019-05" db="EMBL/GenBank/DDBJ databases">
        <title>Another draft genome of Portunus trituberculatus and its Hox gene families provides insights of decapod evolution.</title>
        <authorList>
            <person name="Jeong J.-H."/>
            <person name="Song I."/>
            <person name="Kim S."/>
            <person name="Choi T."/>
            <person name="Kim D."/>
            <person name="Ryu S."/>
            <person name="Kim W."/>
        </authorList>
    </citation>
    <scope>NUCLEOTIDE SEQUENCE [LARGE SCALE GENOMIC DNA]</scope>
    <source>
        <tissue evidence="2">Muscle</tissue>
    </source>
</reference>
<organism evidence="2 3">
    <name type="scientific">Portunus trituberculatus</name>
    <name type="common">Swimming crab</name>
    <name type="synonym">Neptunus trituberculatus</name>
    <dbReference type="NCBI Taxonomy" id="210409"/>
    <lineage>
        <taxon>Eukaryota</taxon>
        <taxon>Metazoa</taxon>
        <taxon>Ecdysozoa</taxon>
        <taxon>Arthropoda</taxon>
        <taxon>Crustacea</taxon>
        <taxon>Multicrustacea</taxon>
        <taxon>Malacostraca</taxon>
        <taxon>Eumalacostraca</taxon>
        <taxon>Eucarida</taxon>
        <taxon>Decapoda</taxon>
        <taxon>Pleocyemata</taxon>
        <taxon>Brachyura</taxon>
        <taxon>Eubrachyura</taxon>
        <taxon>Portunoidea</taxon>
        <taxon>Portunidae</taxon>
        <taxon>Portuninae</taxon>
        <taxon>Portunus</taxon>
    </lineage>
</organism>
<evidence type="ECO:0000313" key="2">
    <source>
        <dbReference type="EMBL" id="MPC84070.1"/>
    </source>
</evidence>
<comment type="caution">
    <text evidence="2">The sequence shown here is derived from an EMBL/GenBank/DDBJ whole genome shotgun (WGS) entry which is preliminary data.</text>
</comment>
<protein>
    <submittedName>
        <fullName evidence="2">Uncharacterized protein</fullName>
    </submittedName>
</protein>
<dbReference type="Proteomes" id="UP000324222">
    <property type="component" value="Unassembled WGS sequence"/>
</dbReference>
<evidence type="ECO:0000313" key="3">
    <source>
        <dbReference type="Proteomes" id="UP000324222"/>
    </source>
</evidence>
<dbReference type="EMBL" id="VSRR010064335">
    <property type="protein sequence ID" value="MPC84070.1"/>
    <property type="molecule type" value="Genomic_DNA"/>
</dbReference>